<dbReference type="RefSeq" id="WP_268042771.1">
    <property type="nucleotide sequence ID" value="NZ_CP104064.1"/>
</dbReference>
<evidence type="ECO:0000313" key="19">
    <source>
        <dbReference type="Proteomes" id="UP001164803"/>
    </source>
</evidence>
<evidence type="ECO:0000256" key="11">
    <source>
        <dbReference type="ARBA" id="ARBA00023235"/>
    </source>
</evidence>
<dbReference type="InterPro" id="IPR047112">
    <property type="entry name" value="RecG/Mfd"/>
</dbReference>
<dbReference type="GO" id="GO:0003678">
    <property type="term" value="F:DNA helicase activity"/>
    <property type="evidence" value="ECO:0007669"/>
    <property type="project" value="UniProtKB-EC"/>
</dbReference>
<keyword evidence="3 15" id="KW-0547">Nucleotide-binding</keyword>
<keyword evidence="9 15" id="KW-0233">DNA recombination</keyword>
<comment type="catalytic activity">
    <reaction evidence="12 15">
        <text>Couples ATP hydrolysis with the unwinding of duplex DNA by translocating in the 3'-5' direction.</text>
        <dbReference type="EC" id="5.6.2.4"/>
    </reaction>
</comment>
<dbReference type="EMBL" id="CP104064">
    <property type="protein sequence ID" value="WAH35488.1"/>
    <property type="molecule type" value="Genomic_DNA"/>
</dbReference>
<keyword evidence="10 15" id="KW-0234">DNA repair</keyword>
<dbReference type="InterPro" id="IPR004609">
    <property type="entry name" value="ATP-dep_DNA_helicase_RecG"/>
</dbReference>
<dbReference type="InterPro" id="IPR033454">
    <property type="entry name" value="RecG_wedge"/>
</dbReference>
<comment type="similarity">
    <text evidence="1 15">Belongs to the helicase family. RecG subfamily.</text>
</comment>
<evidence type="ECO:0000256" key="13">
    <source>
        <dbReference type="ARBA" id="ARBA00034808"/>
    </source>
</evidence>
<evidence type="ECO:0000256" key="10">
    <source>
        <dbReference type="ARBA" id="ARBA00023204"/>
    </source>
</evidence>
<dbReference type="NCBIfam" id="TIGR00643">
    <property type="entry name" value="recG"/>
    <property type="match status" value="1"/>
</dbReference>
<evidence type="ECO:0000256" key="2">
    <source>
        <dbReference type="ARBA" id="ARBA00017846"/>
    </source>
</evidence>
<evidence type="ECO:0000256" key="12">
    <source>
        <dbReference type="ARBA" id="ARBA00034617"/>
    </source>
</evidence>
<dbReference type="InterPro" id="IPR011545">
    <property type="entry name" value="DEAD/DEAH_box_helicase_dom"/>
</dbReference>
<evidence type="ECO:0000256" key="6">
    <source>
        <dbReference type="ARBA" id="ARBA00022806"/>
    </source>
</evidence>
<dbReference type="InterPro" id="IPR012340">
    <property type="entry name" value="NA-bd_OB-fold"/>
</dbReference>
<evidence type="ECO:0000259" key="17">
    <source>
        <dbReference type="PROSITE" id="PS51194"/>
    </source>
</evidence>
<keyword evidence="19" id="KW-1185">Reference proteome</keyword>
<dbReference type="PROSITE" id="PS51192">
    <property type="entry name" value="HELICASE_ATP_BIND_1"/>
    <property type="match status" value="1"/>
</dbReference>
<dbReference type="NCBIfam" id="NF008165">
    <property type="entry name" value="PRK10917.1-3"/>
    <property type="match status" value="1"/>
</dbReference>
<dbReference type="GO" id="GO:0016787">
    <property type="term" value="F:hydrolase activity"/>
    <property type="evidence" value="ECO:0007669"/>
    <property type="project" value="UniProtKB-KW"/>
</dbReference>
<keyword evidence="11" id="KW-0413">Isomerase</keyword>
<evidence type="ECO:0000256" key="1">
    <source>
        <dbReference type="ARBA" id="ARBA00007504"/>
    </source>
</evidence>
<evidence type="ECO:0000256" key="9">
    <source>
        <dbReference type="ARBA" id="ARBA00023172"/>
    </source>
</evidence>
<accession>A0ABY6YYV3</accession>
<dbReference type="Pfam" id="PF17191">
    <property type="entry name" value="RecG_wedge"/>
    <property type="match status" value="1"/>
</dbReference>
<comment type="function">
    <text evidence="15">Plays a critical role in recombination and DNA repair. Helps process Holliday junction intermediates to mature products by catalyzing branch migration. Has replication fork regression activity, unwinds stalled or blocked replication forks to make a HJ that can be resolved. Has a DNA unwinding activity characteristic of a DNA helicase with 3'-5' polarity.</text>
</comment>
<dbReference type="Pfam" id="PF00270">
    <property type="entry name" value="DEAD"/>
    <property type="match status" value="1"/>
</dbReference>
<dbReference type="PANTHER" id="PTHR47964">
    <property type="entry name" value="ATP-DEPENDENT DNA HELICASE HOMOLOG RECG, CHLOROPLASTIC"/>
    <property type="match status" value="1"/>
</dbReference>
<dbReference type="InterPro" id="IPR001650">
    <property type="entry name" value="Helicase_C-like"/>
</dbReference>
<dbReference type="SMART" id="SM00487">
    <property type="entry name" value="DEXDc"/>
    <property type="match status" value="1"/>
</dbReference>
<reference evidence="18" key="1">
    <citation type="submission" date="2022-08" db="EMBL/GenBank/DDBJ databases">
        <title>Alicyclobacillus dauci DSM2870, complete genome.</title>
        <authorList>
            <person name="Wang Q."/>
            <person name="Cai R."/>
            <person name="Wang Z."/>
        </authorList>
    </citation>
    <scope>NUCLEOTIDE SEQUENCE</scope>
    <source>
        <strain evidence="18">DSM 28700</strain>
    </source>
</reference>
<feature type="domain" description="Helicase C-terminal" evidence="17">
    <location>
        <begin position="458"/>
        <end position="611"/>
    </location>
</feature>
<name>A0ABY6YYV3_9BACL</name>
<dbReference type="SUPFAM" id="SSF52540">
    <property type="entry name" value="P-loop containing nucleoside triphosphate hydrolases"/>
    <property type="match status" value="1"/>
</dbReference>
<evidence type="ECO:0000259" key="16">
    <source>
        <dbReference type="PROSITE" id="PS51192"/>
    </source>
</evidence>
<comment type="catalytic activity">
    <reaction evidence="14 15">
        <text>ATP + H2O = ADP + phosphate + H(+)</text>
        <dbReference type="Rhea" id="RHEA:13065"/>
        <dbReference type="ChEBI" id="CHEBI:15377"/>
        <dbReference type="ChEBI" id="CHEBI:15378"/>
        <dbReference type="ChEBI" id="CHEBI:30616"/>
        <dbReference type="ChEBI" id="CHEBI:43474"/>
        <dbReference type="ChEBI" id="CHEBI:456216"/>
        <dbReference type="EC" id="5.6.2.4"/>
    </reaction>
</comment>
<dbReference type="SUPFAM" id="SSF50249">
    <property type="entry name" value="Nucleic acid-binding proteins"/>
    <property type="match status" value="1"/>
</dbReference>
<evidence type="ECO:0000256" key="7">
    <source>
        <dbReference type="ARBA" id="ARBA00022840"/>
    </source>
</evidence>
<evidence type="ECO:0000256" key="14">
    <source>
        <dbReference type="ARBA" id="ARBA00048988"/>
    </source>
</evidence>
<gene>
    <name evidence="18" type="primary">recG</name>
    <name evidence="18" type="ORF">NZD86_14445</name>
</gene>
<dbReference type="NCBIfam" id="NF008168">
    <property type="entry name" value="PRK10917.2-2"/>
    <property type="match status" value="1"/>
</dbReference>
<organism evidence="18 19">
    <name type="scientific">Alicyclobacillus dauci</name>
    <dbReference type="NCBI Taxonomy" id="1475485"/>
    <lineage>
        <taxon>Bacteria</taxon>
        <taxon>Bacillati</taxon>
        <taxon>Bacillota</taxon>
        <taxon>Bacilli</taxon>
        <taxon>Bacillales</taxon>
        <taxon>Alicyclobacillaceae</taxon>
        <taxon>Alicyclobacillus</taxon>
    </lineage>
</organism>
<proteinExistence type="inferred from homology"/>
<keyword evidence="8" id="KW-0238">DNA-binding</keyword>
<dbReference type="InterPro" id="IPR014001">
    <property type="entry name" value="Helicase_ATP-bd"/>
</dbReference>
<keyword evidence="4 15" id="KW-0227">DNA damage</keyword>
<evidence type="ECO:0000313" key="18">
    <source>
        <dbReference type="EMBL" id="WAH35488.1"/>
    </source>
</evidence>
<dbReference type="Pfam" id="PF00271">
    <property type="entry name" value="Helicase_C"/>
    <property type="match status" value="1"/>
</dbReference>
<dbReference type="CDD" id="cd17992">
    <property type="entry name" value="DEXHc_RecG"/>
    <property type="match status" value="1"/>
</dbReference>
<evidence type="ECO:0000256" key="4">
    <source>
        <dbReference type="ARBA" id="ARBA00022763"/>
    </source>
</evidence>
<evidence type="ECO:0000256" key="5">
    <source>
        <dbReference type="ARBA" id="ARBA00022801"/>
    </source>
</evidence>
<evidence type="ECO:0000256" key="15">
    <source>
        <dbReference type="RuleBase" id="RU363016"/>
    </source>
</evidence>
<feature type="domain" description="Helicase ATP-binding" evidence="16">
    <location>
        <begin position="272"/>
        <end position="433"/>
    </location>
</feature>
<dbReference type="InterPro" id="IPR045562">
    <property type="entry name" value="RecG_dom3_C"/>
</dbReference>
<dbReference type="SMART" id="SM00490">
    <property type="entry name" value="HELICc"/>
    <property type="match status" value="1"/>
</dbReference>
<dbReference type="Proteomes" id="UP001164803">
    <property type="component" value="Chromosome"/>
</dbReference>
<dbReference type="InterPro" id="IPR027417">
    <property type="entry name" value="P-loop_NTPase"/>
</dbReference>
<dbReference type="Gene3D" id="2.40.50.140">
    <property type="entry name" value="Nucleic acid-binding proteins"/>
    <property type="match status" value="1"/>
</dbReference>
<dbReference type="EC" id="5.6.2.4" evidence="13 15"/>
<evidence type="ECO:0000256" key="8">
    <source>
        <dbReference type="ARBA" id="ARBA00023125"/>
    </source>
</evidence>
<sequence length="681" mass="76385">MNLDHASVRGLPGVGPAKEVTLAALGIHTIDDLLHYFPFRYEDRRIKPLAAWQDGERITVRATLDGTATIRWRGSKSMMSARLRVDGQNLVLGTWFSQHYLKSRLTDGRVITITGKWNAQKRLIVVSETSFDASEVQRANVPFLPVYHASKAFGSRQLHQLIMKAIERHYNDIPERLPYALTQKYRLRPLRDAIKAMHRPVDAEDLRQARRRLAFEEFLMFQLQLHWFRQHRHEPKGIEKRVPGDVLGTFVSRLPAALTEAQRRACEEIARDLRGTKMMARLLQGDVGSGKTWVALFACYTAYSAGYQSALMAPTEILAEQHYREACRILSTFGMEARLLTGSVSTRERTSTLQDLAEHKVDVLVGTHALLTDDVLFAKLGLVVTDEQHRFGVSQRSVLRTKGESPDVLMLSATPIPRTLALAVYGDVDVSVLNELPRGRQPIKTVAYSMSREEEAIRIVRRALAQGQQAYIVAPTIEESETLETAAVTDVFNRLTDKLAGFSVSLLHGRMSAKEKEDIMRAFRDGQIHVLVSTTVIEVGIDVPNATVMVIYNAERFGLAQLHQLRGRVGRGKEASTCVLLAEAGNETAKARIQTMVQTQDGFAIAEKDLELRGPGEFLGVRQSGLPQFAVGDIVRDQNIMTVAREEATAMLQSDEFWLTPSYEPLRDAISSLPEQAFYRD</sequence>
<dbReference type="PROSITE" id="PS51194">
    <property type="entry name" value="HELICASE_CTER"/>
    <property type="match status" value="1"/>
</dbReference>
<evidence type="ECO:0000256" key="3">
    <source>
        <dbReference type="ARBA" id="ARBA00022741"/>
    </source>
</evidence>
<dbReference type="Gene3D" id="3.40.50.300">
    <property type="entry name" value="P-loop containing nucleotide triphosphate hydrolases"/>
    <property type="match status" value="2"/>
</dbReference>
<keyword evidence="6 15" id="KW-0347">Helicase</keyword>
<keyword evidence="5 15" id="KW-0378">Hydrolase</keyword>
<protein>
    <recommendedName>
        <fullName evidence="2 15">ATP-dependent DNA helicase RecG</fullName>
        <ecNumber evidence="13 15">5.6.2.4</ecNumber>
    </recommendedName>
</protein>
<dbReference type="PANTHER" id="PTHR47964:SF1">
    <property type="entry name" value="ATP-DEPENDENT DNA HELICASE HOMOLOG RECG, CHLOROPLASTIC"/>
    <property type="match status" value="1"/>
</dbReference>
<dbReference type="Pfam" id="PF19833">
    <property type="entry name" value="RecG_dom3_C"/>
    <property type="match status" value="1"/>
</dbReference>
<keyword evidence="7 15" id="KW-0067">ATP-binding</keyword>